<accession>A0A1I6JR60</accession>
<evidence type="ECO:0000313" key="2">
    <source>
        <dbReference type="EMBL" id="SFR81446.1"/>
    </source>
</evidence>
<protein>
    <recommendedName>
        <fullName evidence="1">DUF5655 domain-containing protein</fullName>
    </recommendedName>
</protein>
<gene>
    <name evidence="2" type="ORF">SAMN02910262_01820</name>
</gene>
<dbReference type="AlphaFoldDB" id="A0A1I6JR60"/>
<dbReference type="Proteomes" id="UP000214760">
    <property type="component" value="Unassembled WGS sequence"/>
</dbReference>
<dbReference type="Pfam" id="PF18899">
    <property type="entry name" value="DUF5655"/>
    <property type="match status" value="1"/>
</dbReference>
<reference evidence="2 3" key="1">
    <citation type="submission" date="2016-10" db="EMBL/GenBank/DDBJ databases">
        <authorList>
            <person name="de Groot N.N."/>
        </authorList>
    </citation>
    <scope>NUCLEOTIDE SEQUENCE [LARGE SCALE GENOMIC DNA]</scope>
    <source>
        <strain evidence="2 3">F</strain>
    </source>
</reference>
<evidence type="ECO:0000313" key="3">
    <source>
        <dbReference type="Proteomes" id="UP000214760"/>
    </source>
</evidence>
<dbReference type="RefSeq" id="WP_031473390.1">
    <property type="nucleotide sequence ID" value="NZ_FOZC01000010.1"/>
</dbReference>
<name>A0A1I6JR60_9FIRM</name>
<dbReference type="InterPro" id="IPR043714">
    <property type="entry name" value="DUF5655"/>
</dbReference>
<dbReference type="EMBL" id="FOZC01000010">
    <property type="protein sequence ID" value="SFR81446.1"/>
    <property type="molecule type" value="Genomic_DNA"/>
</dbReference>
<sequence length="126" mass="14692">MNSDILFFFGEHMDALPLYERLEDQILTQIPEVKIKVAKTQITFANKRGFAFVSFNPCRKAKNRPEIWMTITFGLGYRIDSPRIDVATEPYPNRWTHHVMVGNVDEIDVELMRWIAEAADFSANKR</sequence>
<proteinExistence type="predicted"/>
<evidence type="ECO:0000259" key="1">
    <source>
        <dbReference type="Pfam" id="PF18899"/>
    </source>
</evidence>
<organism evidence="2 3">
    <name type="scientific">[Clostridium] aminophilum</name>
    <dbReference type="NCBI Taxonomy" id="1526"/>
    <lineage>
        <taxon>Bacteria</taxon>
        <taxon>Bacillati</taxon>
        <taxon>Bacillota</taxon>
        <taxon>Clostridia</taxon>
        <taxon>Lachnospirales</taxon>
        <taxon>Lachnospiraceae</taxon>
    </lineage>
</organism>
<feature type="domain" description="DUF5655" evidence="1">
    <location>
        <begin position="10"/>
        <end position="121"/>
    </location>
</feature>